<evidence type="ECO:0000256" key="1">
    <source>
        <dbReference type="SAM" id="SignalP"/>
    </source>
</evidence>
<evidence type="ECO:0000313" key="3">
    <source>
        <dbReference type="Proteomes" id="UP000298652"/>
    </source>
</evidence>
<feature type="chain" id="PRO_5020678681" description="Secreted protein" evidence="1">
    <location>
        <begin position="18"/>
        <end position="100"/>
    </location>
</feature>
<organism evidence="2 3">
    <name type="scientific">Setaria viridis</name>
    <name type="common">Green bristlegrass</name>
    <name type="synonym">Setaria italica subsp. viridis</name>
    <dbReference type="NCBI Taxonomy" id="4556"/>
    <lineage>
        <taxon>Eukaryota</taxon>
        <taxon>Viridiplantae</taxon>
        <taxon>Streptophyta</taxon>
        <taxon>Embryophyta</taxon>
        <taxon>Tracheophyta</taxon>
        <taxon>Spermatophyta</taxon>
        <taxon>Magnoliopsida</taxon>
        <taxon>Liliopsida</taxon>
        <taxon>Poales</taxon>
        <taxon>Poaceae</taxon>
        <taxon>PACMAD clade</taxon>
        <taxon>Panicoideae</taxon>
        <taxon>Panicodae</taxon>
        <taxon>Paniceae</taxon>
        <taxon>Cenchrinae</taxon>
        <taxon>Setaria</taxon>
    </lineage>
</organism>
<proteinExistence type="predicted"/>
<feature type="signal peptide" evidence="1">
    <location>
        <begin position="1"/>
        <end position="17"/>
    </location>
</feature>
<reference evidence="2" key="1">
    <citation type="submission" date="2019-03" db="EMBL/GenBank/DDBJ databases">
        <title>WGS assembly of Setaria viridis.</title>
        <authorList>
            <person name="Huang P."/>
            <person name="Jenkins J."/>
            <person name="Grimwood J."/>
            <person name="Barry K."/>
            <person name="Healey A."/>
            <person name="Mamidi S."/>
            <person name="Sreedasyam A."/>
            <person name="Shu S."/>
            <person name="Feldman M."/>
            <person name="Wu J."/>
            <person name="Yu Y."/>
            <person name="Chen C."/>
            <person name="Johnson J."/>
            <person name="Rokhsar D."/>
            <person name="Baxter I."/>
            <person name="Schmutz J."/>
            <person name="Brutnell T."/>
            <person name="Kellogg E."/>
        </authorList>
    </citation>
    <scope>NUCLEOTIDE SEQUENCE [LARGE SCALE GENOMIC DNA]</scope>
</reference>
<evidence type="ECO:0000313" key="2">
    <source>
        <dbReference type="EMBL" id="TKV92442.1"/>
    </source>
</evidence>
<gene>
    <name evidence="2" type="ORF">SEVIR_9G162750v2</name>
</gene>
<name>A0A4U6SY70_SETVI</name>
<dbReference type="AlphaFoldDB" id="A0A4U6SY70"/>
<dbReference type="Gramene" id="TKV92442">
    <property type="protein sequence ID" value="TKV92442"/>
    <property type="gene ID" value="SEVIR_9G162750v2"/>
</dbReference>
<accession>A0A4U6SY70</accession>
<sequence>MVVFFFPSLGLGLPVAAAPPPSRPCHALFAFFPPPPSSLPVSSPFYSVGSCLSGRPAVLVQEGQKEGIFAEFVGSELVQELGVWPLPDWGHKVGVVPRPQ</sequence>
<protein>
    <recommendedName>
        <fullName evidence="4">Secreted protein</fullName>
    </recommendedName>
</protein>
<keyword evidence="3" id="KW-1185">Reference proteome</keyword>
<dbReference type="EMBL" id="CM016560">
    <property type="protein sequence ID" value="TKV92442.1"/>
    <property type="molecule type" value="Genomic_DNA"/>
</dbReference>
<evidence type="ECO:0008006" key="4">
    <source>
        <dbReference type="Google" id="ProtNLM"/>
    </source>
</evidence>
<dbReference type="Proteomes" id="UP000298652">
    <property type="component" value="Chromosome 9"/>
</dbReference>
<keyword evidence="1" id="KW-0732">Signal</keyword>